<feature type="compositionally biased region" description="Basic residues" evidence="1">
    <location>
        <begin position="489"/>
        <end position="501"/>
    </location>
</feature>
<keyword evidence="2" id="KW-0472">Membrane</keyword>
<feature type="compositionally biased region" description="Polar residues" evidence="1">
    <location>
        <begin position="386"/>
        <end position="399"/>
    </location>
</feature>
<keyword evidence="2" id="KW-1133">Transmembrane helix</keyword>
<feature type="region of interest" description="Disordered" evidence="1">
    <location>
        <begin position="360"/>
        <end position="507"/>
    </location>
</feature>
<dbReference type="EMBL" id="KV784361">
    <property type="protein sequence ID" value="OEU13690.1"/>
    <property type="molecule type" value="Genomic_DNA"/>
</dbReference>
<evidence type="ECO:0000313" key="4">
    <source>
        <dbReference type="Proteomes" id="UP000095751"/>
    </source>
</evidence>
<accession>A0A1E7F6B1</accession>
<feature type="compositionally biased region" description="Acidic residues" evidence="1">
    <location>
        <begin position="440"/>
        <end position="461"/>
    </location>
</feature>
<dbReference type="InParanoid" id="A0A1E7F6B1"/>
<feature type="compositionally biased region" description="Low complexity" evidence="1">
    <location>
        <begin position="479"/>
        <end position="488"/>
    </location>
</feature>
<dbReference type="Proteomes" id="UP000095751">
    <property type="component" value="Unassembled WGS sequence"/>
</dbReference>
<feature type="transmembrane region" description="Helical" evidence="2">
    <location>
        <begin position="559"/>
        <end position="578"/>
    </location>
</feature>
<proteinExistence type="predicted"/>
<name>A0A1E7F6B1_9STRA</name>
<dbReference type="KEGG" id="fcy:FRACYDRAFT_242033"/>
<gene>
    <name evidence="3" type="ORF">FRACYDRAFT_242033</name>
</gene>
<organism evidence="3 4">
    <name type="scientific">Fragilariopsis cylindrus CCMP1102</name>
    <dbReference type="NCBI Taxonomy" id="635003"/>
    <lineage>
        <taxon>Eukaryota</taxon>
        <taxon>Sar</taxon>
        <taxon>Stramenopiles</taxon>
        <taxon>Ochrophyta</taxon>
        <taxon>Bacillariophyta</taxon>
        <taxon>Bacillariophyceae</taxon>
        <taxon>Bacillariophycidae</taxon>
        <taxon>Bacillariales</taxon>
        <taxon>Bacillariaceae</taxon>
        <taxon>Fragilariopsis</taxon>
    </lineage>
</organism>
<protein>
    <submittedName>
        <fullName evidence="3">Uncharacterized protein</fullName>
    </submittedName>
</protein>
<evidence type="ECO:0000313" key="3">
    <source>
        <dbReference type="EMBL" id="OEU13690.1"/>
    </source>
</evidence>
<sequence>MATSELHGLAANIRTASESEVFDLGNLPATTISQVIEDAFSQEFDLGQSDESMIRITLVVGAGKANRSKYDPSALKLVTTALNAAGYSNDSAASCIFECAGFYKFQHDTGKNLKTVVVFPKISTSSTNASKGGDASTPYSSLLPPDSLEYKIAVSTIPLFTNMLKAKFPSWSQKRSLLMLVDTELIEPLDEFDASLMKGGLLSPDQNKFYEQCISLSEKKGLIKDAMSQQVNDEKLTASEVEFLLEQVTVRVDELHLQKQKNIPIALQERQAILRRIAKNPLPLSPLKHQATLGKLWKQAAPLMYLSNTGAKLLSPSETKKAGHLQDILNEISDLEQSSRGLLEDDESYEERIQTYRREMQQRYGKAAGNQKKSRGAGGGGASSSNVKNSTGKSTITDTNKFHTPHTGGRMGWESAKDKKKKKSGQNKGGDIFSAMMADSDSDESDDDEEDDDDNPDDTSDVETSSTGITSTKNLKVGNSGKTTTNASSKKKKNRNKKKKNKNNDDAFLDAAVAANVKAAKEAAEVKNKTSTSNAKVEDTIDDGSSNVIALTLSVITEYIIPMILAVLTWFVTTLLGNNKSKNKKKKKA</sequence>
<dbReference type="OrthoDB" id="496479at2759"/>
<feature type="compositionally biased region" description="Polar residues" evidence="1">
    <location>
        <begin position="464"/>
        <end position="474"/>
    </location>
</feature>
<keyword evidence="4" id="KW-1185">Reference proteome</keyword>
<keyword evidence="2" id="KW-0812">Transmembrane</keyword>
<evidence type="ECO:0000256" key="2">
    <source>
        <dbReference type="SAM" id="Phobius"/>
    </source>
</evidence>
<evidence type="ECO:0000256" key="1">
    <source>
        <dbReference type="SAM" id="MobiDB-lite"/>
    </source>
</evidence>
<dbReference type="AlphaFoldDB" id="A0A1E7F6B1"/>
<reference evidence="3 4" key="1">
    <citation type="submission" date="2016-09" db="EMBL/GenBank/DDBJ databases">
        <title>Extensive genetic diversity and differential bi-allelic expression allows diatom success in the polar Southern Ocean.</title>
        <authorList>
            <consortium name="DOE Joint Genome Institute"/>
            <person name="Mock T."/>
            <person name="Otillar R.P."/>
            <person name="Strauss J."/>
            <person name="Dupont C."/>
            <person name="Frickenhaus S."/>
            <person name="Maumus F."/>
            <person name="Mcmullan M."/>
            <person name="Sanges R."/>
            <person name="Schmutz J."/>
            <person name="Toseland A."/>
            <person name="Valas R."/>
            <person name="Veluchamy A."/>
            <person name="Ward B.J."/>
            <person name="Allen A."/>
            <person name="Barry K."/>
            <person name="Falciatore A."/>
            <person name="Ferrante M."/>
            <person name="Fortunato A.E."/>
            <person name="Gloeckner G."/>
            <person name="Gruber A."/>
            <person name="Hipkin R."/>
            <person name="Janech M."/>
            <person name="Kroth P."/>
            <person name="Leese F."/>
            <person name="Lindquist E."/>
            <person name="Lyon B.R."/>
            <person name="Martin J."/>
            <person name="Mayer C."/>
            <person name="Parker M."/>
            <person name="Quesneville H."/>
            <person name="Raymond J."/>
            <person name="Uhlig C."/>
            <person name="Valentin K.U."/>
            <person name="Worden A.Z."/>
            <person name="Armbrust E.V."/>
            <person name="Bowler C."/>
            <person name="Green B."/>
            <person name="Moulton V."/>
            <person name="Van Oosterhout C."/>
            <person name="Grigoriev I."/>
        </authorList>
    </citation>
    <scope>NUCLEOTIDE SEQUENCE [LARGE SCALE GENOMIC DNA]</scope>
    <source>
        <strain evidence="3 4">CCMP1102</strain>
    </source>
</reference>